<keyword evidence="6" id="KW-1185">Reference proteome</keyword>
<dbReference type="InParanoid" id="A0A420XSF9"/>
<sequence length="158" mass="16737">MSGQRQGPGAGESPGFLLWRATLRWQRVMAATLAPLELTHVQFVLLASAFWLGSTEGRPPSQRELADHAASDVMTTSSVVRALEGKGLVERVPDATDARVRRVVVTAAGAELAQRAMSQVEQADRTFFAESAGGADEAVVLELLRGLAGWPAGGRLTG</sequence>
<evidence type="ECO:0000256" key="1">
    <source>
        <dbReference type="ARBA" id="ARBA00023015"/>
    </source>
</evidence>
<dbReference type="RefSeq" id="WP_121192796.1">
    <property type="nucleotide sequence ID" value="NZ_RBWV01000010.1"/>
</dbReference>
<dbReference type="SMART" id="SM00347">
    <property type="entry name" value="HTH_MARR"/>
    <property type="match status" value="1"/>
</dbReference>
<dbReference type="Gene3D" id="1.10.10.10">
    <property type="entry name" value="Winged helix-like DNA-binding domain superfamily/Winged helix DNA-binding domain"/>
    <property type="match status" value="1"/>
</dbReference>
<organism evidence="5 6">
    <name type="scientific">Motilibacter peucedani</name>
    <dbReference type="NCBI Taxonomy" id="598650"/>
    <lineage>
        <taxon>Bacteria</taxon>
        <taxon>Bacillati</taxon>
        <taxon>Actinomycetota</taxon>
        <taxon>Actinomycetes</taxon>
        <taxon>Motilibacterales</taxon>
        <taxon>Motilibacteraceae</taxon>
        <taxon>Motilibacter</taxon>
    </lineage>
</organism>
<dbReference type="SUPFAM" id="SSF46785">
    <property type="entry name" value="Winged helix' DNA-binding domain"/>
    <property type="match status" value="1"/>
</dbReference>
<keyword evidence="1" id="KW-0805">Transcription regulation</keyword>
<dbReference type="AlphaFoldDB" id="A0A420XSF9"/>
<comment type="caution">
    <text evidence="5">The sequence shown here is derived from an EMBL/GenBank/DDBJ whole genome shotgun (WGS) entry which is preliminary data.</text>
</comment>
<dbReference type="InterPro" id="IPR039422">
    <property type="entry name" value="MarR/SlyA-like"/>
</dbReference>
<evidence type="ECO:0000313" key="6">
    <source>
        <dbReference type="Proteomes" id="UP000281955"/>
    </source>
</evidence>
<reference evidence="5 6" key="1">
    <citation type="submission" date="2018-10" db="EMBL/GenBank/DDBJ databases">
        <title>Genomic Encyclopedia of Archaeal and Bacterial Type Strains, Phase II (KMG-II): from individual species to whole genera.</title>
        <authorList>
            <person name="Goeker M."/>
        </authorList>
    </citation>
    <scope>NUCLEOTIDE SEQUENCE [LARGE SCALE GENOMIC DNA]</scope>
    <source>
        <strain evidence="5 6">RP-AC37</strain>
    </source>
</reference>
<evidence type="ECO:0000256" key="3">
    <source>
        <dbReference type="ARBA" id="ARBA00023163"/>
    </source>
</evidence>
<feature type="domain" description="HTH marR-type" evidence="4">
    <location>
        <begin position="1"/>
        <end position="149"/>
    </location>
</feature>
<dbReference type="GO" id="GO:0006950">
    <property type="term" value="P:response to stress"/>
    <property type="evidence" value="ECO:0007669"/>
    <property type="project" value="TreeGrafter"/>
</dbReference>
<dbReference type="OrthoDB" id="9806864at2"/>
<accession>A0A420XSF9</accession>
<dbReference type="PROSITE" id="PS50995">
    <property type="entry name" value="HTH_MARR_2"/>
    <property type="match status" value="1"/>
</dbReference>
<dbReference type="PANTHER" id="PTHR33164:SF64">
    <property type="entry name" value="TRANSCRIPTIONAL REGULATOR SLYA"/>
    <property type="match status" value="1"/>
</dbReference>
<keyword evidence="2 5" id="KW-0238">DNA-binding</keyword>
<dbReference type="EMBL" id="RBWV01000010">
    <property type="protein sequence ID" value="RKS77804.1"/>
    <property type="molecule type" value="Genomic_DNA"/>
</dbReference>
<name>A0A420XSF9_9ACTN</name>
<evidence type="ECO:0000313" key="5">
    <source>
        <dbReference type="EMBL" id="RKS77804.1"/>
    </source>
</evidence>
<dbReference type="GO" id="GO:0003677">
    <property type="term" value="F:DNA binding"/>
    <property type="evidence" value="ECO:0007669"/>
    <property type="project" value="UniProtKB-KW"/>
</dbReference>
<dbReference type="Proteomes" id="UP000281955">
    <property type="component" value="Unassembled WGS sequence"/>
</dbReference>
<dbReference type="InterPro" id="IPR036388">
    <property type="entry name" value="WH-like_DNA-bd_sf"/>
</dbReference>
<dbReference type="InterPro" id="IPR000835">
    <property type="entry name" value="HTH_MarR-typ"/>
</dbReference>
<evidence type="ECO:0000256" key="2">
    <source>
        <dbReference type="ARBA" id="ARBA00023125"/>
    </source>
</evidence>
<evidence type="ECO:0000259" key="4">
    <source>
        <dbReference type="PROSITE" id="PS50995"/>
    </source>
</evidence>
<proteinExistence type="predicted"/>
<dbReference type="InterPro" id="IPR036390">
    <property type="entry name" value="WH_DNA-bd_sf"/>
</dbReference>
<protein>
    <submittedName>
        <fullName evidence="5">DNA-binding MarR family transcriptional regulator</fullName>
    </submittedName>
</protein>
<keyword evidence="3" id="KW-0804">Transcription</keyword>
<dbReference type="GO" id="GO:0003700">
    <property type="term" value="F:DNA-binding transcription factor activity"/>
    <property type="evidence" value="ECO:0007669"/>
    <property type="project" value="InterPro"/>
</dbReference>
<dbReference type="Pfam" id="PF01047">
    <property type="entry name" value="MarR"/>
    <property type="match status" value="1"/>
</dbReference>
<gene>
    <name evidence="5" type="ORF">CLV35_1502</name>
</gene>
<dbReference type="PANTHER" id="PTHR33164">
    <property type="entry name" value="TRANSCRIPTIONAL REGULATOR, MARR FAMILY"/>
    <property type="match status" value="1"/>
</dbReference>